<dbReference type="EMBL" id="CP042905">
    <property type="protein sequence ID" value="QEE17852.1"/>
    <property type="molecule type" value="Genomic_DNA"/>
</dbReference>
<accession>A0A5B9DFF7</accession>
<name>A0A5B9DFF7_9ARCH</name>
<dbReference type="KEGG" id="psyt:DSAG12_03690"/>
<reference evidence="1 2" key="1">
    <citation type="journal article" date="2020" name="Nature">
        <title>Isolation of an archaeon at the prokaryote-eukaryote interface.</title>
        <authorList>
            <person name="Imachi H."/>
            <person name="Nobu M.K."/>
            <person name="Nakahara N."/>
            <person name="Morono Y."/>
            <person name="Ogawara M."/>
            <person name="Takaki Y."/>
            <person name="Takano Y."/>
            <person name="Uematsu K."/>
            <person name="Ikuta T."/>
            <person name="Ito M."/>
            <person name="Matsui Y."/>
            <person name="Miyazaki M."/>
            <person name="Murata K."/>
            <person name="Saito Y."/>
            <person name="Sakai S."/>
            <person name="Song C."/>
            <person name="Tasumi E."/>
            <person name="Yamanaka Y."/>
            <person name="Yamaguchi T."/>
            <person name="Kamagata Y."/>
            <person name="Tamaki H."/>
            <person name="Takai K."/>
        </authorList>
    </citation>
    <scope>NUCLEOTIDE SEQUENCE [LARGE SCALE GENOMIC DNA]</scope>
    <source>
        <strain evidence="1 2">MK-D1</strain>
    </source>
</reference>
<keyword evidence="2" id="KW-1185">Reference proteome</keyword>
<reference evidence="1 2" key="2">
    <citation type="journal article" date="2024" name="Int. J. Syst. Evol. Microbiol.">
        <title>Promethearchaeum syntrophicum gen. nov., sp. nov., an anaerobic, obligately syntrophic archaeon, the first isolate of the lineage 'Asgard' archaea, and proposal of the new archaeal phylum Promethearchaeota phyl. nov. and kingdom Promethearchaeati regn. nov.</title>
        <authorList>
            <person name="Imachi H."/>
            <person name="Nobu M.K."/>
            <person name="Kato S."/>
            <person name="Takaki Y."/>
            <person name="Miyazaki M."/>
            <person name="Miyata M."/>
            <person name="Ogawara M."/>
            <person name="Saito Y."/>
            <person name="Sakai S."/>
            <person name="Tahara Y.O."/>
            <person name="Takano Y."/>
            <person name="Tasumi E."/>
            <person name="Uematsu K."/>
            <person name="Yoshimura T."/>
            <person name="Itoh T."/>
            <person name="Ohkuma M."/>
            <person name="Takai K."/>
        </authorList>
    </citation>
    <scope>NUCLEOTIDE SEQUENCE [LARGE SCALE GENOMIC DNA]</scope>
    <source>
        <strain evidence="1 2">MK-D1</strain>
    </source>
</reference>
<dbReference type="GeneID" id="41331659"/>
<evidence type="ECO:0000313" key="2">
    <source>
        <dbReference type="Proteomes" id="UP000321408"/>
    </source>
</evidence>
<dbReference type="Pfam" id="PF13646">
    <property type="entry name" value="HEAT_2"/>
    <property type="match status" value="1"/>
</dbReference>
<dbReference type="Gene3D" id="1.25.10.10">
    <property type="entry name" value="Leucine-rich Repeat Variant"/>
    <property type="match status" value="1"/>
</dbReference>
<gene>
    <name evidence="1" type="ORF">DSAG12_03690</name>
</gene>
<dbReference type="InterPro" id="IPR016024">
    <property type="entry name" value="ARM-type_fold"/>
</dbReference>
<dbReference type="RefSeq" id="WP_147664735.1">
    <property type="nucleotide sequence ID" value="NZ_CP042905.2"/>
</dbReference>
<organism evidence="1 2">
    <name type="scientific">Promethearchaeum syntrophicum</name>
    <dbReference type="NCBI Taxonomy" id="2594042"/>
    <lineage>
        <taxon>Archaea</taxon>
        <taxon>Promethearchaeati</taxon>
        <taxon>Promethearchaeota</taxon>
        <taxon>Promethearchaeia</taxon>
        <taxon>Promethearchaeales</taxon>
        <taxon>Promethearchaeaceae</taxon>
        <taxon>Promethearchaeum</taxon>
    </lineage>
</organism>
<sequence length="283" mass="32662">MKVRLISPNFIKYIDMTGIFRNSSFSIEDSILTKDFTQENLSKIKDKMRELLKKSKSNNNSVAKALEKIALLLVDENKDIRKITVNFFEDLDQERFKLHTTEGNIIALLPEYLKSKVLEELLKKVPNGDNKYKIFGIFWLGILVFKPAFPFLLKSLSDPHKRVVRSAIVALGIFGDTNAIDKLTPFIYETKFIQIRNKAIESIGSLGNDGLQALIHQLYLKGDVNPPFLETHIMTFGGRIMNLLSMEIEIELDPRRKKLLMKFLRKVSEHYQVEISQNFKILL</sequence>
<protein>
    <submittedName>
        <fullName evidence="1">HEAT repeat domain-containing protein</fullName>
    </submittedName>
</protein>
<dbReference type="AlphaFoldDB" id="A0A5B9DFF7"/>
<dbReference type="InterPro" id="IPR011989">
    <property type="entry name" value="ARM-like"/>
</dbReference>
<proteinExistence type="predicted"/>
<dbReference type="SUPFAM" id="SSF48371">
    <property type="entry name" value="ARM repeat"/>
    <property type="match status" value="1"/>
</dbReference>
<evidence type="ECO:0000313" key="1">
    <source>
        <dbReference type="EMBL" id="QEE17852.1"/>
    </source>
</evidence>
<dbReference type="Proteomes" id="UP000321408">
    <property type="component" value="Chromosome"/>
</dbReference>